<dbReference type="PANTHER" id="PTHR42941">
    <property type="entry name" value="SLL1037 PROTEIN"/>
    <property type="match status" value="1"/>
</dbReference>
<evidence type="ECO:0000256" key="1">
    <source>
        <dbReference type="SAM" id="Phobius"/>
    </source>
</evidence>
<keyword evidence="1" id="KW-0472">Membrane</keyword>
<dbReference type="SUPFAM" id="SSF53850">
    <property type="entry name" value="Periplasmic binding protein-like II"/>
    <property type="match status" value="1"/>
</dbReference>
<dbReference type="InterPro" id="IPR011852">
    <property type="entry name" value="TRAP_TAXI"/>
</dbReference>
<protein>
    <submittedName>
        <fullName evidence="2">NMT1-like family protein</fullName>
    </submittedName>
</protein>
<proteinExistence type="predicted"/>
<name>A0A212QM66_RHOAC</name>
<dbReference type="AlphaFoldDB" id="A0A212QM66"/>
<feature type="transmembrane region" description="Helical" evidence="1">
    <location>
        <begin position="341"/>
        <end position="360"/>
    </location>
</feature>
<evidence type="ECO:0000313" key="2">
    <source>
        <dbReference type="EMBL" id="SNB60321.1"/>
    </source>
</evidence>
<keyword evidence="1" id="KW-0812">Transmembrane</keyword>
<accession>A0A212QM66</accession>
<gene>
    <name evidence="2" type="ORF">SAMN06265338_101786</name>
</gene>
<dbReference type="Proteomes" id="UP000198418">
    <property type="component" value="Unassembled WGS sequence"/>
</dbReference>
<reference evidence="3" key="1">
    <citation type="submission" date="2017-06" db="EMBL/GenBank/DDBJ databases">
        <authorList>
            <person name="Varghese N."/>
            <person name="Submissions S."/>
        </authorList>
    </citation>
    <scope>NUCLEOTIDE SEQUENCE [LARGE SCALE GENOMIC DNA]</scope>
    <source>
        <strain evidence="3">DSM 137</strain>
    </source>
</reference>
<keyword evidence="3" id="KW-1185">Reference proteome</keyword>
<sequence length="454" mass="49295">METYAQPSAWKPAPRKRVALVWRVLLGLALFALTLLSATLAIKAGRLWVDQVKTLKFCVARGGADERFAERLQPVLAAHTQRVRVVVTPAPDAPAAFERHECDLLAARSDAKLPASARALAILEKDIVILIAHRGKAPETGAALRNRKLILARPKAADEALLRAILAAYGLPQADRRVIVPPDGEGVEKAFRAGAANVIFAVVPQSKLLQGDLLRGVTRENNVIFADAPEAPVLVRKIRGLAEETVEKGLFSGAPLLPGADLSTLSLETRLVTRGSLRDAIAAELTRLILENKGDLALPGEFADAISPPDTDKNAPLLAHPGAAQYVDDEEKSFIDLYGDYFYLGAPVAGMVGSFMVWLFGRWTRVSSRSAGDLTQHVLEIAAQGRNAETLADLEAADASLDQILHEVLMALRNKTLSPEGLDVFRLAYEQTRDWIRARRHTLTRLAETPQEPG</sequence>
<dbReference type="RefSeq" id="WP_088519219.1">
    <property type="nucleotide sequence ID" value="NZ_FYDG01000001.1"/>
</dbReference>
<dbReference type="Gene3D" id="3.40.190.10">
    <property type="entry name" value="Periplasmic binding protein-like II"/>
    <property type="match status" value="2"/>
</dbReference>
<dbReference type="PANTHER" id="PTHR42941:SF1">
    <property type="entry name" value="SLL1037 PROTEIN"/>
    <property type="match status" value="1"/>
</dbReference>
<keyword evidence="1" id="KW-1133">Transmembrane helix</keyword>
<dbReference type="OrthoDB" id="8253130at2"/>
<dbReference type="EMBL" id="FYDG01000001">
    <property type="protein sequence ID" value="SNB60321.1"/>
    <property type="molecule type" value="Genomic_DNA"/>
</dbReference>
<evidence type="ECO:0000313" key="3">
    <source>
        <dbReference type="Proteomes" id="UP000198418"/>
    </source>
</evidence>
<organism evidence="2 3">
    <name type="scientific">Rhodoblastus acidophilus</name>
    <name type="common">Rhodopseudomonas acidophila</name>
    <dbReference type="NCBI Taxonomy" id="1074"/>
    <lineage>
        <taxon>Bacteria</taxon>
        <taxon>Pseudomonadati</taxon>
        <taxon>Pseudomonadota</taxon>
        <taxon>Alphaproteobacteria</taxon>
        <taxon>Hyphomicrobiales</taxon>
        <taxon>Rhodoblastaceae</taxon>
        <taxon>Rhodoblastus</taxon>
    </lineage>
</organism>